<accession>A0ACD4NLQ6</accession>
<organism evidence="1 2">
    <name type="scientific">Antarcticirhabdus aurantiaca</name>
    <dbReference type="NCBI Taxonomy" id="2606717"/>
    <lineage>
        <taxon>Bacteria</taxon>
        <taxon>Pseudomonadati</taxon>
        <taxon>Pseudomonadota</taxon>
        <taxon>Alphaproteobacteria</taxon>
        <taxon>Hyphomicrobiales</taxon>
        <taxon>Aurantimonadaceae</taxon>
        <taxon>Antarcticirhabdus</taxon>
    </lineage>
</organism>
<protein>
    <submittedName>
        <fullName evidence="1">VOC family protein</fullName>
    </submittedName>
</protein>
<name>A0ACD4NLQ6_9HYPH</name>
<evidence type="ECO:0000313" key="1">
    <source>
        <dbReference type="EMBL" id="WAJ27734.1"/>
    </source>
</evidence>
<dbReference type="EMBL" id="CP113520">
    <property type="protein sequence ID" value="WAJ27734.1"/>
    <property type="molecule type" value="Genomic_DNA"/>
</dbReference>
<dbReference type="Proteomes" id="UP001163223">
    <property type="component" value="Chromosome"/>
</dbReference>
<keyword evidence="2" id="KW-1185">Reference proteome</keyword>
<proteinExistence type="predicted"/>
<gene>
    <name evidence="1" type="ORF">OXU80_23290</name>
</gene>
<evidence type="ECO:0000313" key="2">
    <source>
        <dbReference type="Proteomes" id="UP001163223"/>
    </source>
</evidence>
<reference evidence="1" key="1">
    <citation type="submission" date="2022-11" db="EMBL/GenBank/DDBJ databases">
        <title>beta-Carotene-producing bacterium, Jeongeuplla avenae sp. nov., alleviates the salt stress of Arabidopsis seedlings.</title>
        <authorList>
            <person name="Jiang L."/>
            <person name="Lee J."/>
        </authorList>
    </citation>
    <scope>NUCLEOTIDE SEQUENCE</scope>
    <source>
        <strain evidence="1">DY_R2A_6</strain>
    </source>
</reference>
<sequence length="130" mass="13847">MLDHVSISAGKDLAAAERFWDAVTAALGIPKVGAEPDWLGYGERADADHPERAYLSVRPGPAGMVVGRHWCFKAGSRAAVDAFHRAGLFAGGTDDGAPGLRPHYHPHYYAAFLLDPAGNRVEAVCHRADG</sequence>